<dbReference type="EMBL" id="CAUOFW020002142">
    <property type="protein sequence ID" value="CAK9151456.1"/>
    <property type="molecule type" value="Genomic_DNA"/>
</dbReference>
<gene>
    <name evidence="1" type="ORF">ILEXP_LOCUS19624</name>
</gene>
<keyword evidence="2" id="KW-1185">Reference proteome</keyword>
<dbReference type="AlphaFoldDB" id="A0ABC8S2J8"/>
<accession>A0ABC8S2J8</accession>
<sequence length="80" mass="9216">MKRRLAMVRYNELVVEKKSGRRKHCNAMESMIELCDLIAQNPSQFADKLAWICGRCPPIDSVLATARFLSKCPNFDDMRP</sequence>
<name>A0ABC8S2J8_9AQUA</name>
<comment type="caution">
    <text evidence="1">The sequence shown here is derived from an EMBL/GenBank/DDBJ whole genome shotgun (WGS) entry which is preliminary data.</text>
</comment>
<evidence type="ECO:0000313" key="2">
    <source>
        <dbReference type="Proteomes" id="UP001642360"/>
    </source>
</evidence>
<reference evidence="1 2" key="1">
    <citation type="submission" date="2024-02" db="EMBL/GenBank/DDBJ databases">
        <authorList>
            <person name="Vignale AGUSTIN F."/>
            <person name="Sosa J E."/>
            <person name="Modenutti C."/>
        </authorList>
    </citation>
    <scope>NUCLEOTIDE SEQUENCE [LARGE SCALE GENOMIC DNA]</scope>
</reference>
<dbReference type="Proteomes" id="UP001642360">
    <property type="component" value="Unassembled WGS sequence"/>
</dbReference>
<proteinExistence type="predicted"/>
<organism evidence="1 2">
    <name type="scientific">Ilex paraguariensis</name>
    <name type="common">yerba mate</name>
    <dbReference type="NCBI Taxonomy" id="185542"/>
    <lineage>
        <taxon>Eukaryota</taxon>
        <taxon>Viridiplantae</taxon>
        <taxon>Streptophyta</taxon>
        <taxon>Embryophyta</taxon>
        <taxon>Tracheophyta</taxon>
        <taxon>Spermatophyta</taxon>
        <taxon>Magnoliopsida</taxon>
        <taxon>eudicotyledons</taxon>
        <taxon>Gunneridae</taxon>
        <taxon>Pentapetalae</taxon>
        <taxon>asterids</taxon>
        <taxon>campanulids</taxon>
        <taxon>Aquifoliales</taxon>
        <taxon>Aquifoliaceae</taxon>
        <taxon>Ilex</taxon>
    </lineage>
</organism>
<evidence type="ECO:0000313" key="1">
    <source>
        <dbReference type="EMBL" id="CAK9151456.1"/>
    </source>
</evidence>
<protein>
    <submittedName>
        <fullName evidence="1">Uncharacterized protein</fullName>
    </submittedName>
</protein>